<reference evidence="6 7" key="1">
    <citation type="submission" date="2020-02" db="EMBL/GenBank/DDBJ databases">
        <title>Genome sequence of the type strain CGMCC 1.15528 of Mesorhizobium zhangyense.</title>
        <authorList>
            <person name="Gao J."/>
            <person name="Sun J."/>
        </authorList>
    </citation>
    <scope>NUCLEOTIDE SEQUENCE [LARGE SCALE GENOMIC DNA]</scope>
    <source>
        <strain evidence="6 7">CGMCC 1.15528</strain>
    </source>
</reference>
<protein>
    <submittedName>
        <fullName evidence="6">Zinc-binding dehydrogenase</fullName>
    </submittedName>
</protein>
<dbReference type="Gene3D" id="3.40.50.720">
    <property type="entry name" value="NAD(P)-binding Rossmann-like Domain"/>
    <property type="match status" value="1"/>
</dbReference>
<dbReference type="Proteomes" id="UP000481252">
    <property type="component" value="Unassembled WGS sequence"/>
</dbReference>
<dbReference type="GO" id="GO:0016616">
    <property type="term" value="F:oxidoreductase activity, acting on the CH-OH group of donors, NAD or NADP as acceptor"/>
    <property type="evidence" value="ECO:0007669"/>
    <property type="project" value="UniProtKB-ARBA"/>
</dbReference>
<dbReference type="GO" id="GO:0008270">
    <property type="term" value="F:zinc ion binding"/>
    <property type="evidence" value="ECO:0007669"/>
    <property type="project" value="InterPro"/>
</dbReference>
<evidence type="ECO:0000313" key="6">
    <source>
        <dbReference type="EMBL" id="NGN44654.1"/>
    </source>
</evidence>
<evidence type="ECO:0000256" key="3">
    <source>
        <dbReference type="ARBA" id="ARBA00023002"/>
    </source>
</evidence>
<accession>A0A7C9RB45</accession>
<dbReference type="RefSeq" id="WP_165121040.1">
    <property type="nucleotide sequence ID" value="NZ_JAAKZG010000018.1"/>
</dbReference>
<dbReference type="Pfam" id="PF08240">
    <property type="entry name" value="ADH_N"/>
    <property type="match status" value="1"/>
</dbReference>
<feature type="domain" description="Enoyl reductase (ER)" evidence="5">
    <location>
        <begin position="8"/>
        <end position="352"/>
    </location>
</feature>
<dbReference type="AlphaFoldDB" id="A0A7C9RB45"/>
<evidence type="ECO:0000313" key="7">
    <source>
        <dbReference type="Proteomes" id="UP000481252"/>
    </source>
</evidence>
<dbReference type="InterPro" id="IPR011032">
    <property type="entry name" value="GroES-like_sf"/>
</dbReference>
<gene>
    <name evidence="6" type="ORF">G6N74_26710</name>
</gene>
<dbReference type="SMART" id="SM00829">
    <property type="entry name" value="PKS_ER"/>
    <property type="match status" value="1"/>
</dbReference>
<dbReference type="PANTHER" id="PTHR43401">
    <property type="entry name" value="L-THREONINE 3-DEHYDROGENASE"/>
    <property type="match status" value="1"/>
</dbReference>
<evidence type="ECO:0000256" key="1">
    <source>
        <dbReference type="ARBA" id="ARBA00022723"/>
    </source>
</evidence>
<keyword evidence="1 4" id="KW-0479">Metal-binding</keyword>
<dbReference type="InterPro" id="IPR002328">
    <property type="entry name" value="ADH_Zn_CS"/>
</dbReference>
<proteinExistence type="inferred from homology"/>
<dbReference type="Pfam" id="PF00107">
    <property type="entry name" value="ADH_zinc_N"/>
    <property type="match status" value="1"/>
</dbReference>
<dbReference type="InterPro" id="IPR050129">
    <property type="entry name" value="Zn_alcohol_dh"/>
</dbReference>
<comment type="cofactor">
    <cofactor evidence="4">
        <name>Zn(2+)</name>
        <dbReference type="ChEBI" id="CHEBI:29105"/>
    </cofactor>
</comment>
<dbReference type="SUPFAM" id="SSF50129">
    <property type="entry name" value="GroES-like"/>
    <property type="match status" value="1"/>
</dbReference>
<dbReference type="InterPro" id="IPR020843">
    <property type="entry name" value="ER"/>
</dbReference>
<dbReference type="InterPro" id="IPR013149">
    <property type="entry name" value="ADH-like_C"/>
</dbReference>
<keyword evidence="2 4" id="KW-0862">Zinc</keyword>
<organism evidence="6 7">
    <name type="scientific">Mesorhizobium zhangyense</name>
    <dbReference type="NCBI Taxonomy" id="1776730"/>
    <lineage>
        <taxon>Bacteria</taxon>
        <taxon>Pseudomonadati</taxon>
        <taxon>Pseudomonadota</taxon>
        <taxon>Alphaproteobacteria</taxon>
        <taxon>Hyphomicrobiales</taxon>
        <taxon>Phyllobacteriaceae</taxon>
        <taxon>Mesorhizobium</taxon>
    </lineage>
</organism>
<sequence>MKAVRFHGSRDIRWEDIAAPSGLRPEEVMVRPSLCGICGTDVHEYLDGPHWTPKTKNPFSGAQLPQILGHEFAGEIVAVGGAVTSLRPGDRVSIQPQVGPFSDYFGSRRLFQYSPASAVIGLSWPWGGMSELAVVNEYNAIRLPDSVTDAQGAMVEPAAVAVQSVDRGGVRTGDTVLVTGGGPIGVLVAMAADAAGAARVVMSETSPGRRARLENLGVASLLLDPRSEGFRQMVRDTTIEGVGVDVAIECSGSAVALEQCLDLVRPLGSVVVTGVIHGGAKVDPFQWLLKGLTIQASLAYPTDIWPRVLAMIASGKLPVEKLVDKTIGGSDVVGEGILPLLDPASTLLKVLVQTR</sequence>
<dbReference type="Gene3D" id="3.90.180.10">
    <property type="entry name" value="Medium-chain alcohol dehydrogenases, catalytic domain"/>
    <property type="match status" value="1"/>
</dbReference>
<dbReference type="EMBL" id="JAAKZG010000018">
    <property type="protein sequence ID" value="NGN44654.1"/>
    <property type="molecule type" value="Genomic_DNA"/>
</dbReference>
<dbReference type="PROSITE" id="PS00059">
    <property type="entry name" value="ADH_ZINC"/>
    <property type="match status" value="1"/>
</dbReference>
<evidence type="ECO:0000259" key="5">
    <source>
        <dbReference type="SMART" id="SM00829"/>
    </source>
</evidence>
<evidence type="ECO:0000256" key="2">
    <source>
        <dbReference type="ARBA" id="ARBA00022833"/>
    </source>
</evidence>
<evidence type="ECO:0000256" key="4">
    <source>
        <dbReference type="RuleBase" id="RU361277"/>
    </source>
</evidence>
<dbReference type="SUPFAM" id="SSF51735">
    <property type="entry name" value="NAD(P)-binding Rossmann-fold domains"/>
    <property type="match status" value="1"/>
</dbReference>
<dbReference type="PANTHER" id="PTHR43401:SF2">
    <property type="entry name" value="L-THREONINE 3-DEHYDROGENASE"/>
    <property type="match status" value="1"/>
</dbReference>
<comment type="caution">
    <text evidence="6">The sequence shown here is derived from an EMBL/GenBank/DDBJ whole genome shotgun (WGS) entry which is preliminary data.</text>
</comment>
<dbReference type="InterPro" id="IPR013154">
    <property type="entry name" value="ADH-like_N"/>
</dbReference>
<keyword evidence="3" id="KW-0560">Oxidoreductase</keyword>
<comment type="similarity">
    <text evidence="4">Belongs to the zinc-containing alcohol dehydrogenase family.</text>
</comment>
<keyword evidence="7" id="KW-1185">Reference proteome</keyword>
<dbReference type="InterPro" id="IPR036291">
    <property type="entry name" value="NAD(P)-bd_dom_sf"/>
</dbReference>
<name>A0A7C9RB45_9HYPH</name>